<sequence length="206" mass="23086">MLNFTSPIYVIRHGETDWNVEVRFQGAKNIDLNAKGRVQARQNGEALARLLGEKATDLDYVSSPLARARDTMALMREAMRLPPDDYRIDERLIEISFGDWEGQTLSELEKTSSEKIAERAANKWSFLPPGEHAESYEILSWRVAAWLQSLEKPVVCVCHGGVIRTLFHLIAGLDGDEAAEISTPQDQILKIEGDSMSWLPANAYGV</sequence>
<organism evidence="3 4">
    <name type="scientific">Flavimaribacter sediminis</name>
    <dbReference type="NCBI Taxonomy" id="2865987"/>
    <lineage>
        <taxon>Bacteria</taxon>
        <taxon>Pseudomonadati</taxon>
        <taxon>Pseudomonadota</taxon>
        <taxon>Alphaproteobacteria</taxon>
        <taxon>Hyphomicrobiales</taxon>
        <taxon>Rhizobiaceae</taxon>
        <taxon>Flavimaribacter</taxon>
    </lineage>
</organism>
<dbReference type="Pfam" id="PF00300">
    <property type="entry name" value="His_Phos_1"/>
    <property type="match status" value="1"/>
</dbReference>
<proteinExistence type="predicted"/>
<evidence type="ECO:0000313" key="4">
    <source>
        <dbReference type="Proteomes" id="UP001196509"/>
    </source>
</evidence>
<dbReference type="PIRSF" id="PIRSF000709">
    <property type="entry name" value="6PFK_2-Ptase"/>
    <property type="match status" value="1"/>
</dbReference>
<dbReference type="InterPro" id="IPR013078">
    <property type="entry name" value="His_Pase_superF_clade-1"/>
</dbReference>
<protein>
    <submittedName>
        <fullName evidence="3">Histidine phosphatase family protein</fullName>
    </submittedName>
</protein>
<dbReference type="Proteomes" id="UP001196509">
    <property type="component" value="Unassembled WGS sequence"/>
</dbReference>
<evidence type="ECO:0000256" key="1">
    <source>
        <dbReference type="PIRSR" id="PIRSR613078-1"/>
    </source>
</evidence>
<feature type="binding site" evidence="2">
    <location>
        <position position="67"/>
    </location>
    <ligand>
        <name>substrate</name>
    </ligand>
</feature>
<feature type="binding site" evidence="2">
    <location>
        <begin position="12"/>
        <end position="19"/>
    </location>
    <ligand>
        <name>substrate</name>
    </ligand>
</feature>
<dbReference type="PANTHER" id="PTHR48100:SF59">
    <property type="entry name" value="ADENOSYLCOBALAMIN_ALPHA-RIBAZOLE PHOSPHATASE"/>
    <property type="match status" value="1"/>
</dbReference>
<accession>A0AAE2ZSL0</accession>
<dbReference type="InterPro" id="IPR029033">
    <property type="entry name" value="His_PPase_superfam"/>
</dbReference>
<dbReference type="RefSeq" id="WP_220230873.1">
    <property type="nucleotide sequence ID" value="NZ_JAICBX010000005.1"/>
</dbReference>
<keyword evidence="4" id="KW-1185">Reference proteome</keyword>
<evidence type="ECO:0000313" key="3">
    <source>
        <dbReference type="EMBL" id="MBW8640156.1"/>
    </source>
</evidence>
<reference evidence="3" key="1">
    <citation type="submission" date="2021-08" db="EMBL/GenBank/DDBJ databases">
        <title>Hoeflea bacterium WL0058 sp. nov., isolated from the sediment.</title>
        <authorList>
            <person name="Wang L."/>
            <person name="Zhang D."/>
        </authorList>
    </citation>
    <scope>NUCLEOTIDE SEQUENCE</scope>
    <source>
        <strain evidence="3">WL0058</strain>
    </source>
</reference>
<dbReference type="AlphaFoldDB" id="A0AAE2ZSL0"/>
<dbReference type="InterPro" id="IPR050275">
    <property type="entry name" value="PGM_Phosphatase"/>
</dbReference>
<gene>
    <name evidence="3" type="ORF">K1W69_23375</name>
</gene>
<evidence type="ECO:0000256" key="2">
    <source>
        <dbReference type="PIRSR" id="PIRSR613078-2"/>
    </source>
</evidence>
<dbReference type="Gene3D" id="3.40.50.1240">
    <property type="entry name" value="Phosphoglycerate mutase-like"/>
    <property type="match status" value="1"/>
</dbReference>
<feature type="active site" description="Tele-phosphohistidine intermediate" evidence="1">
    <location>
        <position position="13"/>
    </location>
</feature>
<dbReference type="CDD" id="cd07067">
    <property type="entry name" value="HP_PGM_like"/>
    <property type="match status" value="1"/>
</dbReference>
<dbReference type="InterPro" id="IPR001345">
    <property type="entry name" value="PG/BPGM_mutase_AS"/>
</dbReference>
<dbReference type="PANTHER" id="PTHR48100">
    <property type="entry name" value="BROAD-SPECIFICITY PHOSPHATASE YOR283W-RELATED"/>
    <property type="match status" value="1"/>
</dbReference>
<feature type="active site" description="Proton donor/acceptor" evidence="1">
    <location>
        <position position="94"/>
    </location>
</feature>
<dbReference type="GO" id="GO:0005737">
    <property type="term" value="C:cytoplasm"/>
    <property type="evidence" value="ECO:0007669"/>
    <property type="project" value="TreeGrafter"/>
</dbReference>
<dbReference type="EMBL" id="JAICBX010000005">
    <property type="protein sequence ID" value="MBW8640156.1"/>
    <property type="molecule type" value="Genomic_DNA"/>
</dbReference>
<dbReference type="PROSITE" id="PS00175">
    <property type="entry name" value="PG_MUTASE"/>
    <property type="match status" value="1"/>
</dbReference>
<comment type="caution">
    <text evidence="3">The sequence shown here is derived from an EMBL/GenBank/DDBJ whole genome shotgun (WGS) entry which is preliminary data.</text>
</comment>
<name>A0AAE2ZSL0_9HYPH</name>
<dbReference type="GO" id="GO:0016791">
    <property type="term" value="F:phosphatase activity"/>
    <property type="evidence" value="ECO:0007669"/>
    <property type="project" value="TreeGrafter"/>
</dbReference>
<dbReference type="SUPFAM" id="SSF53254">
    <property type="entry name" value="Phosphoglycerate mutase-like"/>
    <property type="match status" value="1"/>
</dbReference>
<dbReference type="SMART" id="SM00855">
    <property type="entry name" value="PGAM"/>
    <property type="match status" value="1"/>
</dbReference>